<keyword evidence="3" id="KW-1185">Reference proteome</keyword>
<dbReference type="AlphaFoldDB" id="A0AAD9RP31"/>
<comment type="caution">
    <text evidence="2">The sequence shown here is derived from an EMBL/GenBank/DDBJ whole genome shotgun (WGS) entry which is preliminary data.</text>
</comment>
<accession>A0AAD9RP31</accession>
<evidence type="ECO:0000313" key="3">
    <source>
        <dbReference type="Proteomes" id="UP001258017"/>
    </source>
</evidence>
<dbReference type="Proteomes" id="UP001258017">
    <property type="component" value="Unassembled WGS sequence"/>
</dbReference>
<reference evidence="2" key="2">
    <citation type="journal article" date="2023" name="Commun. Biol.">
        <title>Intrasexual cuticular hydrocarbon dimorphism in a wasp sheds light on hydrocarbon biosynthesis genes in Hymenoptera.</title>
        <authorList>
            <person name="Moris V.C."/>
            <person name="Podsiadlowski L."/>
            <person name="Martin S."/>
            <person name="Oeyen J.P."/>
            <person name="Donath A."/>
            <person name="Petersen M."/>
            <person name="Wilbrandt J."/>
            <person name="Misof B."/>
            <person name="Liedtke D."/>
            <person name="Thamm M."/>
            <person name="Scheiner R."/>
            <person name="Schmitt T."/>
            <person name="Niehuis O."/>
        </authorList>
    </citation>
    <scope>NUCLEOTIDE SEQUENCE</scope>
    <source>
        <strain evidence="2">GBR_01_08_01A</strain>
    </source>
</reference>
<proteinExistence type="predicted"/>
<feature type="region of interest" description="Disordered" evidence="1">
    <location>
        <begin position="61"/>
        <end position="91"/>
    </location>
</feature>
<dbReference type="EMBL" id="JAIFRP010000030">
    <property type="protein sequence ID" value="KAK2583335.1"/>
    <property type="molecule type" value="Genomic_DNA"/>
</dbReference>
<protein>
    <submittedName>
        <fullName evidence="2">Uncharacterized protein</fullName>
    </submittedName>
</protein>
<organism evidence="2 3">
    <name type="scientific">Odynerus spinipes</name>
    <dbReference type="NCBI Taxonomy" id="1348599"/>
    <lineage>
        <taxon>Eukaryota</taxon>
        <taxon>Metazoa</taxon>
        <taxon>Ecdysozoa</taxon>
        <taxon>Arthropoda</taxon>
        <taxon>Hexapoda</taxon>
        <taxon>Insecta</taxon>
        <taxon>Pterygota</taxon>
        <taxon>Neoptera</taxon>
        <taxon>Endopterygota</taxon>
        <taxon>Hymenoptera</taxon>
        <taxon>Apocrita</taxon>
        <taxon>Aculeata</taxon>
        <taxon>Vespoidea</taxon>
        <taxon>Vespidae</taxon>
        <taxon>Eumeninae</taxon>
        <taxon>Odynerus</taxon>
    </lineage>
</organism>
<evidence type="ECO:0000256" key="1">
    <source>
        <dbReference type="SAM" id="MobiDB-lite"/>
    </source>
</evidence>
<name>A0AAD9RP31_9HYME</name>
<gene>
    <name evidence="2" type="ORF">KPH14_009336</name>
</gene>
<reference evidence="2" key="1">
    <citation type="submission" date="2021-08" db="EMBL/GenBank/DDBJ databases">
        <authorList>
            <person name="Misof B."/>
            <person name="Oliver O."/>
            <person name="Podsiadlowski L."/>
            <person name="Donath A."/>
            <person name="Peters R."/>
            <person name="Mayer C."/>
            <person name="Rust J."/>
            <person name="Gunkel S."/>
            <person name="Lesny P."/>
            <person name="Martin S."/>
            <person name="Oeyen J.P."/>
            <person name="Petersen M."/>
            <person name="Panagiotis P."/>
            <person name="Wilbrandt J."/>
            <person name="Tanja T."/>
        </authorList>
    </citation>
    <scope>NUCLEOTIDE SEQUENCE</scope>
    <source>
        <strain evidence="2">GBR_01_08_01A</strain>
        <tissue evidence="2">Thorax + abdomen</tissue>
    </source>
</reference>
<sequence>MLTLIENSITVDHDKNDITEGQEPTGEKKKYFSLLVRKLQQFSSDVSVAIRNGVARLFLSEGLKDGDPSDTDDDSDIAISDIEIPGPGTRP</sequence>
<evidence type="ECO:0000313" key="2">
    <source>
        <dbReference type="EMBL" id="KAK2583335.1"/>
    </source>
</evidence>